<evidence type="ECO:0000259" key="1">
    <source>
        <dbReference type="PROSITE" id="PS51184"/>
    </source>
</evidence>
<accession>A0A6G1HPC0</accession>
<feature type="domain" description="JmjC" evidence="1">
    <location>
        <begin position="137"/>
        <end position="324"/>
    </location>
</feature>
<proteinExistence type="predicted"/>
<dbReference type="InterPro" id="IPR003347">
    <property type="entry name" value="JmjC_dom"/>
</dbReference>
<evidence type="ECO:0000313" key="3">
    <source>
        <dbReference type="Proteomes" id="UP000799640"/>
    </source>
</evidence>
<sequence length="346" mass="38078">MDRINIHIRDLITSYQELNPSTIPELSDPPSALEFMRYAATNRPFILRNGAADFPAVQKWNAAYLREVMNDAPVNVAISAAGDADSVLERPDGELWFIKPCEVSAPFGAVLDAIQLQEQDAGHTGPVLYAQTQNDNLRNEYAPLYADIPPTIPFARIALQRPPDAINFWLGSARSRTALHRDPYENIYVQVLGTKTFTLLPPTEAPCVNEQRLRAGTYVPAAETQAEHEAEGPPAAVYPTLDSPPASIPFPTWDPDNPAVRPSPYSHLAWPIRLMLRPGDMLYLPALWYHAVAQGNGNEGISCSVNYWYDMDYSGAFYSLSGFARGVGLASMGREEDGGFIDAPAT</sequence>
<dbReference type="Gene3D" id="2.60.120.10">
    <property type="entry name" value="Jelly Rolls"/>
    <property type="match status" value="1"/>
</dbReference>
<dbReference type="Proteomes" id="UP000799640">
    <property type="component" value="Unassembled WGS sequence"/>
</dbReference>
<dbReference type="InterPro" id="IPR014710">
    <property type="entry name" value="RmlC-like_jellyroll"/>
</dbReference>
<keyword evidence="3" id="KW-1185">Reference proteome</keyword>
<dbReference type="PROSITE" id="PS51184">
    <property type="entry name" value="JMJC"/>
    <property type="match status" value="1"/>
</dbReference>
<dbReference type="Pfam" id="PF13621">
    <property type="entry name" value="Cupin_8"/>
    <property type="match status" value="1"/>
</dbReference>
<dbReference type="AlphaFoldDB" id="A0A6G1HPC0"/>
<dbReference type="SUPFAM" id="SSF51197">
    <property type="entry name" value="Clavaminate synthase-like"/>
    <property type="match status" value="1"/>
</dbReference>
<gene>
    <name evidence="2" type="ORF">EJ06DRAFT_532691</name>
</gene>
<evidence type="ECO:0000313" key="2">
    <source>
        <dbReference type="EMBL" id="KAF2397697.1"/>
    </source>
</evidence>
<reference evidence="2" key="1">
    <citation type="journal article" date="2020" name="Stud. Mycol.">
        <title>101 Dothideomycetes genomes: a test case for predicting lifestyles and emergence of pathogens.</title>
        <authorList>
            <person name="Haridas S."/>
            <person name="Albert R."/>
            <person name="Binder M."/>
            <person name="Bloem J."/>
            <person name="Labutti K."/>
            <person name="Salamov A."/>
            <person name="Andreopoulos B."/>
            <person name="Baker S."/>
            <person name="Barry K."/>
            <person name="Bills G."/>
            <person name="Bluhm B."/>
            <person name="Cannon C."/>
            <person name="Castanera R."/>
            <person name="Culley D."/>
            <person name="Daum C."/>
            <person name="Ezra D."/>
            <person name="Gonzalez J."/>
            <person name="Henrissat B."/>
            <person name="Kuo A."/>
            <person name="Liang C."/>
            <person name="Lipzen A."/>
            <person name="Lutzoni F."/>
            <person name="Magnuson J."/>
            <person name="Mondo S."/>
            <person name="Nolan M."/>
            <person name="Ohm R."/>
            <person name="Pangilinan J."/>
            <person name="Park H.-J."/>
            <person name="Ramirez L."/>
            <person name="Alfaro M."/>
            <person name="Sun H."/>
            <person name="Tritt A."/>
            <person name="Yoshinaga Y."/>
            <person name="Zwiers L.-H."/>
            <person name="Turgeon B."/>
            <person name="Goodwin S."/>
            <person name="Spatafora J."/>
            <person name="Crous P."/>
            <person name="Grigoriev I."/>
        </authorList>
    </citation>
    <scope>NUCLEOTIDE SEQUENCE</scope>
    <source>
        <strain evidence="2">CBS 262.69</strain>
    </source>
</reference>
<dbReference type="SMART" id="SM00558">
    <property type="entry name" value="JmjC"/>
    <property type="match status" value="1"/>
</dbReference>
<dbReference type="InterPro" id="IPR041667">
    <property type="entry name" value="Cupin_8"/>
</dbReference>
<dbReference type="PANTHER" id="PTHR12461:SF99">
    <property type="entry name" value="BIFUNCTIONAL PEPTIDASE AND (3S)-LYSYL HYDROXYLASE JMJD7"/>
    <property type="match status" value="1"/>
</dbReference>
<dbReference type="EMBL" id="ML996702">
    <property type="protein sequence ID" value="KAF2397697.1"/>
    <property type="molecule type" value="Genomic_DNA"/>
</dbReference>
<name>A0A6G1HPC0_9PEZI</name>
<dbReference type="PANTHER" id="PTHR12461">
    <property type="entry name" value="HYPOXIA-INDUCIBLE FACTOR 1 ALPHA INHIBITOR-RELATED"/>
    <property type="match status" value="1"/>
</dbReference>
<dbReference type="OrthoDB" id="415358at2759"/>
<organism evidence="2 3">
    <name type="scientific">Trichodelitschia bisporula</name>
    <dbReference type="NCBI Taxonomy" id="703511"/>
    <lineage>
        <taxon>Eukaryota</taxon>
        <taxon>Fungi</taxon>
        <taxon>Dikarya</taxon>
        <taxon>Ascomycota</taxon>
        <taxon>Pezizomycotina</taxon>
        <taxon>Dothideomycetes</taxon>
        <taxon>Dothideomycetes incertae sedis</taxon>
        <taxon>Phaeotrichales</taxon>
        <taxon>Phaeotrichaceae</taxon>
        <taxon>Trichodelitschia</taxon>
    </lineage>
</organism>
<protein>
    <submittedName>
        <fullName evidence="2">Clavaminate synthase-like protein</fullName>
    </submittedName>
</protein>